<dbReference type="GO" id="GO:0005886">
    <property type="term" value="C:plasma membrane"/>
    <property type="evidence" value="ECO:0007669"/>
    <property type="project" value="UniProtKB-SubCell"/>
</dbReference>
<dbReference type="Pfam" id="PF00664">
    <property type="entry name" value="ABC_membrane"/>
    <property type="match status" value="1"/>
</dbReference>
<dbReference type="PROSITE" id="PS00211">
    <property type="entry name" value="ABC_TRANSPORTER_1"/>
    <property type="match status" value="1"/>
</dbReference>
<feature type="domain" description="ABC transmembrane type-1" evidence="11">
    <location>
        <begin position="16"/>
        <end position="298"/>
    </location>
</feature>
<evidence type="ECO:0000256" key="5">
    <source>
        <dbReference type="ARBA" id="ARBA00022741"/>
    </source>
</evidence>
<reference evidence="12" key="1">
    <citation type="submission" date="2018-08" db="EMBL/GenBank/DDBJ databases">
        <title>A genome reference for cultivated species of the human gut microbiota.</title>
        <authorList>
            <person name="Zou Y."/>
            <person name="Xue W."/>
            <person name="Luo G."/>
        </authorList>
    </citation>
    <scope>NUCLEOTIDE SEQUENCE [LARGE SCALE GENOMIC DNA]</scope>
    <source>
        <strain evidence="12">TF05-5AC</strain>
    </source>
</reference>
<feature type="transmembrane region" description="Helical" evidence="9">
    <location>
        <begin position="12"/>
        <end position="32"/>
    </location>
</feature>
<evidence type="ECO:0000256" key="4">
    <source>
        <dbReference type="ARBA" id="ARBA00022692"/>
    </source>
</evidence>
<dbReference type="SUPFAM" id="SSF52540">
    <property type="entry name" value="P-loop containing nucleoside triphosphate hydrolases"/>
    <property type="match status" value="1"/>
</dbReference>
<dbReference type="PROSITE" id="PS50893">
    <property type="entry name" value="ABC_TRANSPORTER_2"/>
    <property type="match status" value="1"/>
</dbReference>
<feature type="transmembrane region" description="Helical" evidence="9">
    <location>
        <begin position="239"/>
        <end position="263"/>
    </location>
</feature>
<keyword evidence="2" id="KW-0813">Transport</keyword>
<dbReference type="EMBL" id="QVLV01000034">
    <property type="protein sequence ID" value="RGE55890.1"/>
    <property type="molecule type" value="Genomic_DNA"/>
</dbReference>
<evidence type="ECO:0000256" key="7">
    <source>
        <dbReference type="ARBA" id="ARBA00022989"/>
    </source>
</evidence>
<keyword evidence="13" id="KW-1185">Reference proteome</keyword>
<keyword evidence="3" id="KW-1003">Cell membrane</keyword>
<evidence type="ECO:0000256" key="2">
    <source>
        <dbReference type="ARBA" id="ARBA00022448"/>
    </source>
</evidence>
<dbReference type="InterPro" id="IPR017871">
    <property type="entry name" value="ABC_transporter-like_CS"/>
</dbReference>
<feature type="domain" description="ABC transporter" evidence="10">
    <location>
        <begin position="332"/>
        <end position="566"/>
    </location>
</feature>
<dbReference type="GO" id="GO:0016887">
    <property type="term" value="F:ATP hydrolysis activity"/>
    <property type="evidence" value="ECO:0007669"/>
    <property type="project" value="InterPro"/>
</dbReference>
<proteinExistence type="predicted"/>
<accession>A0A3E3HVN8</accession>
<evidence type="ECO:0000256" key="8">
    <source>
        <dbReference type="ARBA" id="ARBA00023136"/>
    </source>
</evidence>
<evidence type="ECO:0000259" key="11">
    <source>
        <dbReference type="PROSITE" id="PS50929"/>
    </source>
</evidence>
<dbReference type="PROSITE" id="PS50929">
    <property type="entry name" value="ABC_TM1F"/>
    <property type="match status" value="1"/>
</dbReference>
<feature type="transmembrane region" description="Helical" evidence="9">
    <location>
        <begin position="152"/>
        <end position="172"/>
    </location>
</feature>
<dbReference type="Gene3D" id="3.40.50.300">
    <property type="entry name" value="P-loop containing nucleotide triphosphate hydrolases"/>
    <property type="match status" value="1"/>
</dbReference>
<dbReference type="InterPro" id="IPR039421">
    <property type="entry name" value="Type_1_exporter"/>
</dbReference>
<evidence type="ECO:0000259" key="10">
    <source>
        <dbReference type="PROSITE" id="PS50893"/>
    </source>
</evidence>
<evidence type="ECO:0000256" key="1">
    <source>
        <dbReference type="ARBA" id="ARBA00004651"/>
    </source>
</evidence>
<evidence type="ECO:0000256" key="9">
    <source>
        <dbReference type="SAM" id="Phobius"/>
    </source>
</evidence>
<evidence type="ECO:0000313" key="12">
    <source>
        <dbReference type="EMBL" id="RGE55890.1"/>
    </source>
</evidence>
<dbReference type="AlphaFoldDB" id="A0A3E3HVN8"/>
<keyword evidence="7 9" id="KW-1133">Transmembrane helix</keyword>
<feature type="transmembrane region" description="Helical" evidence="9">
    <location>
        <begin position="52"/>
        <end position="69"/>
    </location>
</feature>
<dbReference type="Pfam" id="PF00005">
    <property type="entry name" value="ABC_tran"/>
    <property type="match status" value="1"/>
</dbReference>
<dbReference type="RefSeq" id="WP_021636283.1">
    <property type="nucleotide sequence ID" value="NZ_CANNOQ010000021.1"/>
</dbReference>
<gene>
    <name evidence="12" type="ORF">DXC51_26955</name>
</gene>
<protein>
    <submittedName>
        <fullName evidence="12">ABC transporter ATP-binding protein</fullName>
    </submittedName>
</protein>
<dbReference type="Gene3D" id="1.20.1560.10">
    <property type="entry name" value="ABC transporter type 1, transmembrane domain"/>
    <property type="match status" value="1"/>
</dbReference>
<feature type="transmembrane region" description="Helical" evidence="9">
    <location>
        <begin position="123"/>
        <end position="146"/>
    </location>
</feature>
<dbReference type="FunFam" id="3.40.50.300:FF:000221">
    <property type="entry name" value="Multidrug ABC transporter ATP-binding protein"/>
    <property type="match status" value="1"/>
</dbReference>
<dbReference type="PANTHER" id="PTHR43394">
    <property type="entry name" value="ATP-DEPENDENT PERMEASE MDL1, MITOCHONDRIAL"/>
    <property type="match status" value="1"/>
</dbReference>
<keyword evidence="5" id="KW-0547">Nucleotide-binding</keyword>
<name>A0A3E3HVN8_9FIRM</name>
<dbReference type="InterPro" id="IPR011527">
    <property type="entry name" value="ABC1_TM_dom"/>
</dbReference>
<comment type="caution">
    <text evidence="12">The sequence shown here is derived from an EMBL/GenBank/DDBJ whole genome shotgun (WGS) entry which is preliminary data.</text>
</comment>
<comment type="subcellular location">
    <subcellularLocation>
        <location evidence="1">Cell membrane</location>
        <topology evidence="1">Multi-pass membrane protein</topology>
    </subcellularLocation>
</comment>
<dbReference type="GO" id="GO:0015421">
    <property type="term" value="F:ABC-type oligopeptide transporter activity"/>
    <property type="evidence" value="ECO:0007669"/>
    <property type="project" value="TreeGrafter"/>
</dbReference>
<sequence>MKKLSTYLLEHKFGYLLGFLSMVIAVSLDMVSPQLTRHIIDDVIVGGDLSRLKYLLGGILLVGAGRCVFGYTKEFTFDRIGSFIATDMRKDLFAHIQSLSADYFDRTNTGELMSRVKDDIDRIWNAVSYVSMLILEVIFHTAIVLFCMYSLNWKLALIPTLAMLITGSIAILEERRLGDIYEDISEENAALNTVAEENLAGVRTVKAFAREKYEIGKFLSHNNRYYELNMRQSKVFVKYYPYFSLITKLLPLIVLLFGGSLVINGRLTIGSLSAFVEYSMNIVWPMEMLGWLSNDFSSAVGSYRKIRKIYAEKPTITEPEVPKMLPGVQGKVEFKNVSFHKEDGHEILHDISFHVKPGGTIGIMGATGAGKTSIIQLLQRLYDATDGSIYVDDVNIRDMSLKQLRSNISIVMQDVFLFSDTISENVKLGKRNLVDLSTIRGASSCAQASDFIEKLDEQYDTVIGERGVGLSGGQKQRISIARAIAKKNPILVLDDSTSALDMETEYAIQQALLELTDTTKLIIAHRISAVRNADEIIVLENGSIKERGTHESLLAQKGLYYETWQAQYGALGTDGHERKEA</sequence>
<dbReference type="GeneID" id="97990392"/>
<dbReference type="InterPro" id="IPR003439">
    <property type="entry name" value="ABC_transporter-like_ATP-bd"/>
</dbReference>
<keyword evidence="4 9" id="KW-0812">Transmembrane</keyword>
<dbReference type="SUPFAM" id="SSF90123">
    <property type="entry name" value="ABC transporter transmembrane region"/>
    <property type="match status" value="1"/>
</dbReference>
<dbReference type="GO" id="GO:0005524">
    <property type="term" value="F:ATP binding"/>
    <property type="evidence" value="ECO:0007669"/>
    <property type="project" value="UniProtKB-KW"/>
</dbReference>
<evidence type="ECO:0000256" key="6">
    <source>
        <dbReference type="ARBA" id="ARBA00022840"/>
    </source>
</evidence>
<dbReference type="InterPro" id="IPR003593">
    <property type="entry name" value="AAA+_ATPase"/>
</dbReference>
<dbReference type="PANTHER" id="PTHR43394:SF1">
    <property type="entry name" value="ATP-BINDING CASSETTE SUB-FAMILY B MEMBER 10, MITOCHONDRIAL"/>
    <property type="match status" value="1"/>
</dbReference>
<keyword evidence="8 9" id="KW-0472">Membrane</keyword>
<organism evidence="12 13">
    <name type="scientific">Eisenbergiella massiliensis</name>
    <dbReference type="NCBI Taxonomy" id="1720294"/>
    <lineage>
        <taxon>Bacteria</taxon>
        <taxon>Bacillati</taxon>
        <taxon>Bacillota</taxon>
        <taxon>Clostridia</taxon>
        <taxon>Lachnospirales</taxon>
        <taxon>Lachnospiraceae</taxon>
        <taxon>Eisenbergiella</taxon>
    </lineage>
</organism>
<dbReference type="InterPro" id="IPR036640">
    <property type="entry name" value="ABC1_TM_sf"/>
</dbReference>
<dbReference type="SMART" id="SM00382">
    <property type="entry name" value="AAA"/>
    <property type="match status" value="1"/>
</dbReference>
<dbReference type="Proteomes" id="UP000260812">
    <property type="component" value="Unassembled WGS sequence"/>
</dbReference>
<evidence type="ECO:0000313" key="13">
    <source>
        <dbReference type="Proteomes" id="UP000260812"/>
    </source>
</evidence>
<dbReference type="InterPro" id="IPR027417">
    <property type="entry name" value="P-loop_NTPase"/>
</dbReference>
<evidence type="ECO:0000256" key="3">
    <source>
        <dbReference type="ARBA" id="ARBA00022475"/>
    </source>
</evidence>
<dbReference type="CDD" id="cd18542">
    <property type="entry name" value="ABC_6TM_YknU_like"/>
    <property type="match status" value="1"/>
</dbReference>
<keyword evidence="6 12" id="KW-0067">ATP-binding</keyword>